<keyword evidence="3" id="KW-1185">Reference proteome</keyword>
<comment type="similarity">
    <text evidence="1">Belongs to the class I-like SAM-binding methyltransferase superfamily. Cation-dependent O-methyltransferase family.</text>
</comment>
<dbReference type="GO" id="GO:0016300">
    <property type="term" value="F:tRNA (uridine) methyltransferase activity"/>
    <property type="evidence" value="ECO:0007669"/>
    <property type="project" value="UniProtKB-UniRule"/>
</dbReference>
<organism evidence="2 3">
    <name type="scientific">Aneurinibacillus soli</name>
    <dbReference type="NCBI Taxonomy" id="1500254"/>
    <lineage>
        <taxon>Bacteria</taxon>
        <taxon>Bacillati</taxon>
        <taxon>Bacillota</taxon>
        <taxon>Bacilli</taxon>
        <taxon>Bacillales</taxon>
        <taxon>Paenibacillaceae</taxon>
        <taxon>Aneurinibacillus group</taxon>
        <taxon>Aneurinibacillus</taxon>
    </lineage>
</organism>
<dbReference type="PANTHER" id="PTHR10509:SF14">
    <property type="entry name" value="CAFFEOYL-COA O-METHYLTRANSFERASE 3-RELATED"/>
    <property type="match status" value="1"/>
</dbReference>
<evidence type="ECO:0000313" key="2">
    <source>
        <dbReference type="EMBL" id="BAU27060.1"/>
    </source>
</evidence>
<proteinExistence type="inferred from homology"/>
<keyword evidence="1 2" id="KW-0808">Transferase</keyword>
<dbReference type="PANTHER" id="PTHR10509">
    <property type="entry name" value="O-METHYLTRANSFERASE-RELATED"/>
    <property type="match status" value="1"/>
</dbReference>
<feature type="binding site" evidence="1">
    <location>
        <position position="129"/>
    </location>
    <ligand>
        <name>Mg(2+)</name>
        <dbReference type="ChEBI" id="CHEBI:18420"/>
    </ligand>
</feature>
<name>A0A0U4NDQ5_9BACL</name>
<comment type="catalytic activity">
    <reaction evidence="1">
        <text>5-hydroxyuridine(34) in tRNA + S-adenosyl-L-methionine = 5-methoxyuridine(34) in tRNA + S-adenosyl-L-homocysteine + H(+)</text>
        <dbReference type="Rhea" id="RHEA:60524"/>
        <dbReference type="Rhea" id="RHEA-COMP:13381"/>
        <dbReference type="Rhea" id="RHEA-COMP:15591"/>
        <dbReference type="ChEBI" id="CHEBI:15378"/>
        <dbReference type="ChEBI" id="CHEBI:57856"/>
        <dbReference type="ChEBI" id="CHEBI:59789"/>
        <dbReference type="ChEBI" id="CHEBI:136877"/>
        <dbReference type="ChEBI" id="CHEBI:143860"/>
    </reaction>
</comment>
<dbReference type="PROSITE" id="PS51682">
    <property type="entry name" value="SAM_OMT_I"/>
    <property type="match status" value="1"/>
</dbReference>
<keyword evidence="1" id="KW-0949">S-adenosyl-L-methionine</keyword>
<dbReference type="HAMAP" id="MF_02217">
    <property type="entry name" value="TrmR_methyltr"/>
    <property type="match status" value="1"/>
</dbReference>
<dbReference type="CDD" id="cd02440">
    <property type="entry name" value="AdoMet_MTases"/>
    <property type="match status" value="1"/>
</dbReference>
<reference evidence="2 3" key="1">
    <citation type="submission" date="2015-12" db="EMBL/GenBank/DDBJ databases">
        <title>Genome sequence of Aneurinibacillus soli.</title>
        <authorList>
            <person name="Lee J.S."/>
            <person name="Lee K.C."/>
            <person name="Kim K.K."/>
            <person name="Lee B.W."/>
        </authorList>
    </citation>
    <scope>NUCLEOTIDE SEQUENCE [LARGE SCALE GENOMIC DNA]</scope>
    <source>
        <strain evidence="2 3">CB4</strain>
    </source>
</reference>
<dbReference type="Pfam" id="PF01596">
    <property type="entry name" value="Methyltransf_3"/>
    <property type="match status" value="1"/>
</dbReference>
<evidence type="ECO:0000313" key="3">
    <source>
        <dbReference type="Proteomes" id="UP000217696"/>
    </source>
</evidence>
<dbReference type="InterPro" id="IPR029063">
    <property type="entry name" value="SAM-dependent_MTases_sf"/>
</dbReference>
<dbReference type="GO" id="GO:0000287">
    <property type="term" value="F:magnesium ion binding"/>
    <property type="evidence" value="ECO:0007669"/>
    <property type="project" value="UniProtKB-UniRule"/>
</dbReference>
<dbReference type="InterPro" id="IPR050362">
    <property type="entry name" value="Cation-dep_OMT"/>
</dbReference>
<feature type="binding site" evidence="1">
    <location>
        <begin position="112"/>
        <end position="113"/>
    </location>
    <ligand>
        <name>S-adenosyl-L-methionine</name>
        <dbReference type="ChEBI" id="CHEBI:59789"/>
    </ligand>
</feature>
<dbReference type="InterPro" id="IPR002935">
    <property type="entry name" value="SAM_O-MeTrfase"/>
</dbReference>
<dbReference type="SUPFAM" id="SSF53335">
    <property type="entry name" value="S-adenosyl-L-methionine-dependent methyltransferases"/>
    <property type="match status" value="1"/>
</dbReference>
<dbReference type="AlphaFoldDB" id="A0A0U4NDQ5"/>
<comment type="subunit">
    <text evidence="1">Homodimer.</text>
</comment>
<comment type="function">
    <text evidence="1">Catalyzes the methylation of 5-hydroxyuridine (ho5U) to form 5-methoxyuridine (mo5U) at position 34 in tRNAs.</text>
</comment>
<feature type="binding site" evidence="1">
    <location>
        <position position="84"/>
    </location>
    <ligand>
        <name>S-adenosyl-L-methionine</name>
        <dbReference type="ChEBI" id="CHEBI:59789"/>
    </ligand>
</feature>
<keyword evidence="1" id="KW-0479">Metal-binding</keyword>
<keyword evidence="1 2" id="KW-0489">Methyltransferase</keyword>
<feature type="binding site" evidence="1">
    <location>
        <position position="37"/>
    </location>
    <ligand>
        <name>S-adenosyl-L-methionine</name>
        <dbReference type="ChEBI" id="CHEBI:59789"/>
    </ligand>
</feature>
<feature type="binding site" evidence="1">
    <location>
        <position position="156"/>
    </location>
    <ligand>
        <name>Mg(2+)</name>
        <dbReference type="ChEBI" id="CHEBI:18420"/>
    </ligand>
</feature>
<dbReference type="EC" id="2.1.1.-" evidence="1"/>
<dbReference type="GO" id="GO:0008171">
    <property type="term" value="F:O-methyltransferase activity"/>
    <property type="evidence" value="ECO:0007669"/>
    <property type="project" value="InterPro"/>
</dbReference>
<dbReference type="KEGG" id="asoc:CB4_01229"/>
<dbReference type="RefSeq" id="WP_096464101.1">
    <property type="nucleotide sequence ID" value="NZ_AP017312.1"/>
</dbReference>
<gene>
    <name evidence="1" type="primary">trmR</name>
    <name evidence="2" type="ORF">CB4_01229</name>
</gene>
<feature type="binding site" evidence="1">
    <location>
        <position position="155"/>
    </location>
    <ligand>
        <name>Mg(2+)</name>
        <dbReference type="ChEBI" id="CHEBI:18420"/>
    </ligand>
</feature>
<evidence type="ECO:0000256" key="1">
    <source>
        <dbReference type="HAMAP-Rule" id="MF_02217"/>
    </source>
</evidence>
<feature type="binding site" evidence="1">
    <location>
        <position position="129"/>
    </location>
    <ligand>
        <name>S-adenosyl-L-methionine</name>
        <dbReference type="ChEBI" id="CHEBI:59789"/>
    </ligand>
</feature>
<dbReference type="GO" id="GO:0008757">
    <property type="term" value="F:S-adenosylmethionine-dependent methyltransferase activity"/>
    <property type="evidence" value="ECO:0007669"/>
    <property type="project" value="TreeGrafter"/>
</dbReference>
<dbReference type="EMBL" id="AP017312">
    <property type="protein sequence ID" value="BAU27060.1"/>
    <property type="molecule type" value="Genomic_DNA"/>
</dbReference>
<feature type="binding site" evidence="1">
    <location>
        <position position="67"/>
    </location>
    <ligand>
        <name>S-adenosyl-L-methionine</name>
        <dbReference type="ChEBI" id="CHEBI:59789"/>
    </ligand>
</feature>
<protein>
    <recommendedName>
        <fullName evidence="1">tRNA 5-hydroxyuridine methyltransferase</fullName>
        <ecNumber evidence="1">2.1.1.-</ecNumber>
    </recommendedName>
    <alternativeName>
        <fullName evidence="1">ho5U methyltransferase</fullName>
    </alternativeName>
</protein>
<dbReference type="Gene3D" id="3.40.50.150">
    <property type="entry name" value="Vaccinia Virus protein VP39"/>
    <property type="match status" value="1"/>
</dbReference>
<accession>A0A0U4NDQ5</accession>
<sequence length="215" mass="24174">MITTDAVTQYIEHLVPVRDELLSRMEQEAIEEHIPIIQLPAVQMLRFLLTMHQPKNILEVGMAIGYSTIWLARAADEAHITSIEISEEMVQRAQRNFAEAGVSDRITVLHQDAQDGLADAQEFDCIFLDAAKGQYRKYFDLYVPHLKKGGLLICDNVLFRGIVAEPDENVPKNKRGMITKLRSFNEFLAAHPALETTFVPIGDGLALCIKRGDLS</sequence>
<keyword evidence="1" id="KW-0460">Magnesium</keyword>
<dbReference type="Proteomes" id="UP000217696">
    <property type="component" value="Chromosome"/>
</dbReference>
<keyword evidence="1" id="KW-0819">tRNA processing</keyword>
<dbReference type="GO" id="GO:0030488">
    <property type="term" value="P:tRNA methylation"/>
    <property type="evidence" value="ECO:0007669"/>
    <property type="project" value="UniProtKB-UniRule"/>
</dbReference>
<dbReference type="InterPro" id="IPR043675">
    <property type="entry name" value="TrmR_methyltr"/>
</dbReference>
<dbReference type="OrthoDB" id="9799672at2"/>